<evidence type="ECO:0000256" key="1">
    <source>
        <dbReference type="SAM" id="Phobius"/>
    </source>
</evidence>
<accession>A0ABT1ED54</accession>
<dbReference type="RefSeq" id="WP_262067480.1">
    <property type="nucleotide sequence ID" value="NZ_JAMXOD010000042.1"/>
</dbReference>
<evidence type="ECO:0000313" key="3">
    <source>
        <dbReference type="Proteomes" id="UP001523566"/>
    </source>
</evidence>
<proteinExistence type="predicted"/>
<name>A0ABT1ED54_9FIRM</name>
<organism evidence="2 3">
    <name type="scientific">Aequitasia blattaphilus</name>
    <dbReference type="NCBI Taxonomy" id="2949332"/>
    <lineage>
        <taxon>Bacteria</taxon>
        <taxon>Bacillati</taxon>
        <taxon>Bacillota</taxon>
        <taxon>Clostridia</taxon>
        <taxon>Lachnospirales</taxon>
        <taxon>Lachnospiraceae</taxon>
        <taxon>Aequitasia</taxon>
    </lineage>
</organism>
<gene>
    <name evidence="2" type="ORF">NK125_15045</name>
</gene>
<evidence type="ECO:0000313" key="2">
    <source>
        <dbReference type="EMBL" id="MCP1103713.1"/>
    </source>
</evidence>
<keyword evidence="3" id="KW-1185">Reference proteome</keyword>
<sequence length="53" mass="5791">MAVVFSYGLILAISIFIGFVFTIIGLFLGHIILFDSIFLAAIRYGMCTQQSAS</sequence>
<comment type="caution">
    <text evidence="2">The sequence shown here is derived from an EMBL/GenBank/DDBJ whole genome shotgun (WGS) entry which is preliminary data.</text>
</comment>
<dbReference type="Proteomes" id="UP001523566">
    <property type="component" value="Unassembled WGS sequence"/>
</dbReference>
<keyword evidence="1" id="KW-1133">Transmembrane helix</keyword>
<feature type="transmembrane region" description="Helical" evidence="1">
    <location>
        <begin position="6"/>
        <end position="34"/>
    </location>
</feature>
<dbReference type="EMBL" id="JAMZFW010000042">
    <property type="protein sequence ID" value="MCP1103713.1"/>
    <property type="molecule type" value="Genomic_DNA"/>
</dbReference>
<protein>
    <submittedName>
        <fullName evidence="2">Uncharacterized protein</fullName>
    </submittedName>
</protein>
<reference evidence="2 3" key="1">
    <citation type="journal article" date="2022" name="Genome Biol. Evol.">
        <title>Host diet, physiology and behaviors set the stage for Lachnospiraceae cladogenesis.</title>
        <authorList>
            <person name="Vera-Ponce De Leon A."/>
            <person name="Schneider M."/>
            <person name="Jahnes B.C."/>
            <person name="Sadowski V."/>
            <person name="Camuy-Velez L.A."/>
            <person name="Duan J."/>
            <person name="Sabree Z.L."/>
        </authorList>
    </citation>
    <scope>NUCLEOTIDE SEQUENCE [LARGE SCALE GENOMIC DNA]</scope>
    <source>
        <strain evidence="2 3">PAL113</strain>
    </source>
</reference>
<keyword evidence="1" id="KW-0472">Membrane</keyword>
<keyword evidence="1" id="KW-0812">Transmembrane</keyword>